<protein>
    <submittedName>
        <fullName evidence="2">Uncharacterized protein</fullName>
    </submittedName>
</protein>
<feature type="compositionally biased region" description="Basic and acidic residues" evidence="1">
    <location>
        <begin position="220"/>
        <end position="233"/>
    </location>
</feature>
<proteinExistence type="predicted"/>
<evidence type="ECO:0000313" key="3">
    <source>
        <dbReference type="Proteomes" id="UP000271974"/>
    </source>
</evidence>
<keyword evidence="3" id="KW-1185">Reference proteome</keyword>
<dbReference type="AlphaFoldDB" id="A0A433T050"/>
<comment type="caution">
    <text evidence="2">The sequence shown here is derived from an EMBL/GenBank/DDBJ whole genome shotgun (WGS) entry which is preliminary data.</text>
</comment>
<evidence type="ECO:0000256" key="1">
    <source>
        <dbReference type="SAM" id="MobiDB-lite"/>
    </source>
</evidence>
<feature type="compositionally biased region" description="Basic and acidic residues" evidence="1">
    <location>
        <begin position="12"/>
        <end position="24"/>
    </location>
</feature>
<feature type="compositionally biased region" description="Basic and acidic residues" evidence="1">
    <location>
        <begin position="98"/>
        <end position="110"/>
    </location>
</feature>
<sequence>MPFWKKKKKSDKTKNDDGKDKDSVDAAPNAKENGVTLTADPKEEQEKNADTKTAVEAPGDSHDDKPEDKPEQTETVKEIVEPAENGMPFWKKKKKSDKTKNDDGKDKDSVDAVPNAKENGVTLTADPKEEQENNAETETAVEAPGDSYDDKPEDKPEQTEIVKEIVEPAENGKIPEPEDNVEKVEISTAIENQEVTFVKEVDVDGEQDGEEPVTSQPAVKSEKSPLISKEDGARGPAVPGAADINVDKGAKSGGFLCCSIF</sequence>
<feature type="compositionally biased region" description="Basic residues" evidence="1">
    <location>
        <begin position="1"/>
        <end position="11"/>
    </location>
</feature>
<feature type="compositionally biased region" description="Basic and acidic residues" evidence="1">
    <location>
        <begin position="148"/>
        <end position="166"/>
    </location>
</feature>
<feature type="region of interest" description="Disordered" evidence="1">
    <location>
        <begin position="1"/>
        <end position="179"/>
    </location>
</feature>
<feature type="compositionally biased region" description="Low complexity" evidence="1">
    <location>
        <begin position="134"/>
        <end position="143"/>
    </location>
</feature>
<feature type="compositionally biased region" description="Basic and acidic residues" evidence="1">
    <location>
        <begin position="40"/>
        <end position="50"/>
    </location>
</feature>
<feature type="compositionally biased region" description="Basic and acidic residues" evidence="1">
    <location>
        <begin position="59"/>
        <end position="80"/>
    </location>
</feature>
<name>A0A433T050_ELYCH</name>
<dbReference type="Proteomes" id="UP000271974">
    <property type="component" value="Unassembled WGS sequence"/>
</dbReference>
<accession>A0A433T050</accession>
<feature type="region of interest" description="Disordered" evidence="1">
    <location>
        <begin position="201"/>
        <end position="241"/>
    </location>
</feature>
<reference evidence="2 3" key="1">
    <citation type="submission" date="2019-01" db="EMBL/GenBank/DDBJ databases">
        <title>A draft genome assembly of the solar-powered sea slug Elysia chlorotica.</title>
        <authorList>
            <person name="Cai H."/>
            <person name="Li Q."/>
            <person name="Fang X."/>
            <person name="Li J."/>
            <person name="Curtis N.E."/>
            <person name="Altenburger A."/>
            <person name="Shibata T."/>
            <person name="Feng M."/>
            <person name="Maeda T."/>
            <person name="Schwartz J.A."/>
            <person name="Shigenobu S."/>
            <person name="Lundholm N."/>
            <person name="Nishiyama T."/>
            <person name="Yang H."/>
            <person name="Hasebe M."/>
            <person name="Li S."/>
            <person name="Pierce S.K."/>
            <person name="Wang J."/>
        </authorList>
    </citation>
    <scope>NUCLEOTIDE SEQUENCE [LARGE SCALE GENOMIC DNA]</scope>
    <source>
        <strain evidence="2">EC2010</strain>
        <tissue evidence="2">Whole organism of an adult</tissue>
    </source>
</reference>
<gene>
    <name evidence="2" type="ORF">EGW08_017306</name>
</gene>
<dbReference type="STRING" id="188477.A0A433T050"/>
<organism evidence="2 3">
    <name type="scientific">Elysia chlorotica</name>
    <name type="common">Eastern emerald elysia</name>
    <name type="synonym">Sea slug</name>
    <dbReference type="NCBI Taxonomy" id="188477"/>
    <lineage>
        <taxon>Eukaryota</taxon>
        <taxon>Metazoa</taxon>
        <taxon>Spiralia</taxon>
        <taxon>Lophotrochozoa</taxon>
        <taxon>Mollusca</taxon>
        <taxon>Gastropoda</taxon>
        <taxon>Heterobranchia</taxon>
        <taxon>Euthyneura</taxon>
        <taxon>Panpulmonata</taxon>
        <taxon>Sacoglossa</taxon>
        <taxon>Placobranchoidea</taxon>
        <taxon>Plakobranchidae</taxon>
        <taxon>Elysia</taxon>
    </lineage>
</organism>
<dbReference type="OrthoDB" id="10631175at2759"/>
<evidence type="ECO:0000313" key="2">
    <source>
        <dbReference type="EMBL" id="RUS74926.1"/>
    </source>
</evidence>
<dbReference type="EMBL" id="RQTK01000785">
    <property type="protein sequence ID" value="RUS74926.1"/>
    <property type="molecule type" value="Genomic_DNA"/>
</dbReference>